<protein>
    <recommendedName>
        <fullName evidence="2">phospholipase A2</fullName>
        <ecNumber evidence="2">3.1.1.4</ecNumber>
    </recommendedName>
    <alternativeName>
        <fullName evidence="5">Phosphatidylcholine 2-acylhydrolase</fullName>
    </alternativeName>
</protein>
<dbReference type="CDD" id="cd04704">
    <property type="entry name" value="PLA2_bee_venom_like"/>
    <property type="match status" value="1"/>
</dbReference>
<evidence type="ECO:0000256" key="5">
    <source>
        <dbReference type="ARBA" id="ARBA00029903"/>
    </source>
</evidence>
<comment type="caution">
    <text evidence="9">The sequence shown here is derived from an EMBL/GenBank/DDBJ whole genome shotgun (WGS) entry which is preliminary data.</text>
</comment>
<dbReference type="Pfam" id="PF05826">
    <property type="entry name" value="Phospholip_A2_2"/>
    <property type="match status" value="1"/>
</dbReference>
<feature type="domain" description="Phospholipase A2-like central" evidence="8">
    <location>
        <begin position="272"/>
        <end position="367"/>
    </location>
</feature>
<evidence type="ECO:0000256" key="7">
    <source>
        <dbReference type="SAM" id="SignalP"/>
    </source>
</evidence>
<name>A0ABP1QZN1_9HEXA</name>
<dbReference type="Proteomes" id="UP001642540">
    <property type="component" value="Unassembled WGS sequence"/>
</dbReference>
<evidence type="ECO:0000256" key="2">
    <source>
        <dbReference type="ARBA" id="ARBA00013278"/>
    </source>
</evidence>
<evidence type="ECO:0000256" key="3">
    <source>
        <dbReference type="ARBA" id="ARBA00022963"/>
    </source>
</evidence>
<feature type="region of interest" description="Disordered" evidence="6">
    <location>
        <begin position="223"/>
        <end position="254"/>
    </location>
</feature>
<dbReference type="InterPro" id="IPR036444">
    <property type="entry name" value="PLipase_A2_dom_sf"/>
</dbReference>
<proteinExistence type="predicted"/>
<evidence type="ECO:0000256" key="4">
    <source>
        <dbReference type="ARBA" id="ARBA00023098"/>
    </source>
</evidence>
<comment type="cofactor">
    <cofactor evidence="1">
        <name>Ca(2+)</name>
        <dbReference type="ChEBI" id="CHEBI:29108"/>
    </cofactor>
</comment>
<evidence type="ECO:0000256" key="6">
    <source>
        <dbReference type="SAM" id="MobiDB-lite"/>
    </source>
</evidence>
<feature type="signal peptide" evidence="7">
    <location>
        <begin position="1"/>
        <end position="25"/>
    </location>
</feature>
<keyword evidence="7" id="KW-0732">Signal</keyword>
<keyword evidence="4" id="KW-0443">Lipid metabolism</keyword>
<dbReference type="SUPFAM" id="SSF48619">
    <property type="entry name" value="Phospholipase A2, PLA2"/>
    <property type="match status" value="1"/>
</dbReference>
<feature type="chain" id="PRO_5046885698" description="phospholipase A2" evidence="7">
    <location>
        <begin position="26"/>
        <end position="399"/>
    </location>
</feature>
<evidence type="ECO:0000256" key="1">
    <source>
        <dbReference type="ARBA" id="ARBA00001913"/>
    </source>
</evidence>
<gene>
    <name evidence="9" type="ORF">ODALV1_LOCUS16898</name>
</gene>
<dbReference type="InterPro" id="IPR016090">
    <property type="entry name" value="PLA2-like_dom"/>
</dbReference>
<reference evidence="9 10" key="1">
    <citation type="submission" date="2024-08" db="EMBL/GenBank/DDBJ databases">
        <authorList>
            <person name="Cucini C."/>
            <person name="Frati F."/>
        </authorList>
    </citation>
    <scope>NUCLEOTIDE SEQUENCE [LARGE SCALE GENOMIC DNA]</scope>
</reference>
<evidence type="ECO:0000313" key="10">
    <source>
        <dbReference type="Proteomes" id="UP001642540"/>
    </source>
</evidence>
<organism evidence="9 10">
    <name type="scientific">Orchesella dallaii</name>
    <dbReference type="NCBI Taxonomy" id="48710"/>
    <lineage>
        <taxon>Eukaryota</taxon>
        <taxon>Metazoa</taxon>
        <taxon>Ecdysozoa</taxon>
        <taxon>Arthropoda</taxon>
        <taxon>Hexapoda</taxon>
        <taxon>Collembola</taxon>
        <taxon>Entomobryomorpha</taxon>
        <taxon>Entomobryoidea</taxon>
        <taxon>Orchesellidae</taxon>
        <taxon>Orchesellinae</taxon>
        <taxon>Orchesella</taxon>
    </lineage>
</organism>
<evidence type="ECO:0000259" key="8">
    <source>
        <dbReference type="Pfam" id="PF05826"/>
    </source>
</evidence>
<dbReference type="EMBL" id="CAXLJM020000051">
    <property type="protein sequence ID" value="CAL8115534.1"/>
    <property type="molecule type" value="Genomic_DNA"/>
</dbReference>
<keyword evidence="3" id="KW-0442">Lipid degradation</keyword>
<evidence type="ECO:0000313" key="9">
    <source>
        <dbReference type="EMBL" id="CAL8115534.1"/>
    </source>
</evidence>
<keyword evidence="10" id="KW-1185">Reference proteome</keyword>
<dbReference type="EC" id="3.1.1.4" evidence="2"/>
<dbReference type="PANTHER" id="PTHR12253">
    <property type="entry name" value="RH14732P"/>
    <property type="match status" value="1"/>
</dbReference>
<accession>A0ABP1QZN1</accession>
<sequence>MKILTSTFALVLLLFCFTCIAVTNSDGVQSQTNQKALLNYITKAFLPDGESEIRMRFGDEIVREASITKENEAGVRTGLILRQLASGPHLLQLIYKVGEGKASGREIMTLLECEMINEWGAADQFRNHFREDLRRAGVNLEVPPNHLDFLKSQNGDSTVDDLESLEEMGLSEDVFDLDQGLDEFRNVSVRALRNDEVIGELQHSFDMIAQQRQCRRLHKKMKKAAGHNKNGLAEDTSNGYDDSDSESHKLSSRVRAHRGLRKKRELSSNFQFPGTKWCGKGYSTNDSNDLGGFTGTDKCCRMHDLGCPFYIEAFEEKYAIFNWRGYTINHCTCDERFRSCLKQTNTGSSNFVGKLFFNVVQTKCFVLKPEKHCAKRSWFGKCVKFEYRKQAHLRDPTPY</sequence>
<dbReference type="Gene3D" id="1.20.90.10">
    <property type="entry name" value="Phospholipase A2 domain"/>
    <property type="match status" value="1"/>
</dbReference>